<feature type="compositionally biased region" description="Low complexity" evidence="1">
    <location>
        <begin position="27"/>
        <end position="45"/>
    </location>
</feature>
<evidence type="ECO:0000313" key="3">
    <source>
        <dbReference type="Proteomes" id="UP000499080"/>
    </source>
</evidence>
<evidence type="ECO:0000313" key="2">
    <source>
        <dbReference type="EMBL" id="GBM74679.1"/>
    </source>
</evidence>
<comment type="caution">
    <text evidence="2">The sequence shown here is derived from an EMBL/GenBank/DDBJ whole genome shotgun (WGS) entry which is preliminary data.</text>
</comment>
<gene>
    <name evidence="2" type="ORF">AVEN_58518_1</name>
</gene>
<reference evidence="2 3" key="1">
    <citation type="journal article" date="2019" name="Sci. Rep.">
        <title>Orb-weaving spider Araneus ventricosus genome elucidates the spidroin gene catalogue.</title>
        <authorList>
            <person name="Kono N."/>
            <person name="Nakamura H."/>
            <person name="Ohtoshi R."/>
            <person name="Moran D.A.P."/>
            <person name="Shinohara A."/>
            <person name="Yoshida Y."/>
            <person name="Fujiwara M."/>
            <person name="Mori M."/>
            <person name="Tomita M."/>
            <person name="Arakawa K."/>
        </authorList>
    </citation>
    <scope>NUCLEOTIDE SEQUENCE [LARGE SCALE GENOMIC DNA]</scope>
</reference>
<accession>A0A4Y2IBM9</accession>
<sequence length="122" mass="14149">MILTDFLPHFYQGRVCKYASRSEEETTTITTHAPRTTPPTTTRHSPSPHDYDLSTARSVSHNTNKKRMKANERASNRSIEPKIRCIRSRTNNLGSFVFERKSLLIRSQTKEPKLFVREVVRC</sequence>
<dbReference type="Proteomes" id="UP000499080">
    <property type="component" value="Unassembled WGS sequence"/>
</dbReference>
<organism evidence="2 3">
    <name type="scientific">Araneus ventricosus</name>
    <name type="common">Orbweaver spider</name>
    <name type="synonym">Epeira ventricosa</name>
    <dbReference type="NCBI Taxonomy" id="182803"/>
    <lineage>
        <taxon>Eukaryota</taxon>
        <taxon>Metazoa</taxon>
        <taxon>Ecdysozoa</taxon>
        <taxon>Arthropoda</taxon>
        <taxon>Chelicerata</taxon>
        <taxon>Arachnida</taxon>
        <taxon>Araneae</taxon>
        <taxon>Araneomorphae</taxon>
        <taxon>Entelegynae</taxon>
        <taxon>Araneoidea</taxon>
        <taxon>Araneidae</taxon>
        <taxon>Araneus</taxon>
    </lineage>
</organism>
<dbReference type="AlphaFoldDB" id="A0A4Y2IBM9"/>
<protein>
    <submittedName>
        <fullName evidence="2">Uncharacterized protein</fullName>
    </submittedName>
</protein>
<feature type="region of interest" description="Disordered" evidence="1">
    <location>
        <begin position="20"/>
        <end position="76"/>
    </location>
</feature>
<keyword evidence="3" id="KW-1185">Reference proteome</keyword>
<proteinExistence type="predicted"/>
<evidence type="ECO:0000256" key="1">
    <source>
        <dbReference type="SAM" id="MobiDB-lite"/>
    </source>
</evidence>
<dbReference type="EMBL" id="BGPR01002509">
    <property type="protein sequence ID" value="GBM74679.1"/>
    <property type="molecule type" value="Genomic_DNA"/>
</dbReference>
<name>A0A4Y2IBM9_ARAVE</name>